<dbReference type="GO" id="GO:0006412">
    <property type="term" value="P:translation"/>
    <property type="evidence" value="ECO:0007669"/>
    <property type="project" value="InterPro"/>
</dbReference>
<evidence type="ECO:0000313" key="9">
    <source>
        <dbReference type="RefSeq" id="XP_014486134.1"/>
    </source>
</evidence>
<protein>
    <submittedName>
        <fullName evidence="9 10">Methyltransferase-like protein 17, mitochondrial</fullName>
    </submittedName>
</protein>
<dbReference type="GeneID" id="106750343"/>
<dbReference type="PANTHER" id="PTHR13184">
    <property type="entry name" value="37S RIBOSOMAL PROTEIN S22"/>
    <property type="match status" value="1"/>
</dbReference>
<evidence type="ECO:0000256" key="6">
    <source>
        <dbReference type="ARBA" id="ARBA00023128"/>
    </source>
</evidence>
<name>A0A6P3Y7Z5_DINQU</name>
<dbReference type="InterPro" id="IPR029063">
    <property type="entry name" value="SAM-dependent_MTases_sf"/>
</dbReference>
<evidence type="ECO:0000256" key="2">
    <source>
        <dbReference type="ARBA" id="ARBA00022723"/>
    </source>
</evidence>
<dbReference type="GO" id="GO:0046872">
    <property type="term" value="F:metal ion binding"/>
    <property type="evidence" value="ECO:0007669"/>
    <property type="project" value="UniProtKB-KW"/>
</dbReference>
<keyword evidence="2" id="KW-0479">Metal-binding</keyword>
<dbReference type="AlphaFoldDB" id="A0A6P3Y7Z5"/>
<keyword evidence="4" id="KW-0408">Iron</keyword>
<dbReference type="PANTHER" id="PTHR13184:SF5">
    <property type="entry name" value="METHYLTRANSFERASE-LIKE PROTEIN 17, MITOCHONDRIAL"/>
    <property type="match status" value="1"/>
</dbReference>
<evidence type="ECO:0000313" key="10">
    <source>
        <dbReference type="RefSeq" id="XP_014486135.1"/>
    </source>
</evidence>
<accession>A0A6P3Y7Z5</accession>
<dbReference type="GO" id="GO:0051536">
    <property type="term" value="F:iron-sulfur cluster binding"/>
    <property type="evidence" value="ECO:0007669"/>
    <property type="project" value="UniProtKB-KW"/>
</dbReference>
<dbReference type="InterPro" id="IPR015324">
    <property type="entry name" value="Ribosomal_Rsm22-like"/>
</dbReference>
<proteinExistence type="predicted"/>
<dbReference type="GO" id="GO:0008168">
    <property type="term" value="F:methyltransferase activity"/>
    <property type="evidence" value="ECO:0007669"/>
    <property type="project" value="InterPro"/>
</dbReference>
<dbReference type="InterPro" id="IPR052571">
    <property type="entry name" value="Mt_RNA_Methyltransferase"/>
</dbReference>
<keyword evidence="8" id="KW-1185">Reference proteome</keyword>
<comment type="subcellular location">
    <subcellularLocation>
        <location evidence="1">Mitochondrion</location>
    </subcellularLocation>
</comment>
<dbReference type="GO" id="GO:0003735">
    <property type="term" value="F:structural constituent of ribosome"/>
    <property type="evidence" value="ECO:0007669"/>
    <property type="project" value="TreeGrafter"/>
</dbReference>
<evidence type="ECO:0000256" key="7">
    <source>
        <dbReference type="ARBA" id="ARBA00045681"/>
    </source>
</evidence>
<dbReference type="Proteomes" id="UP000515204">
    <property type="component" value="Unplaced"/>
</dbReference>
<evidence type="ECO:0000256" key="3">
    <source>
        <dbReference type="ARBA" id="ARBA00022946"/>
    </source>
</evidence>
<dbReference type="Pfam" id="PF09243">
    <property type="entry name" value="Rsm22"/>
    <property type="match status" value="1"/>
</dbReference>
<evidence type="ECO:0000256" key="1">
    <source>
        <dbReference type="ARBA" id="ARBA00004173"/>
    </source>
</evidence>
<keyword evidence="5" id="KW-0411">Iron-sulfur</keyword>
<dbReference type="GO" id="GO:0005763">
    <property type="term" value="C:mitochondrial small ribosomal subunit"/>
    <property type="evidence" value="ECO:0007669"/>
    <property type="project" value="TreeGrafter"/>
</dbReference>
<sequence length="460" mass="53852">MGKLVASRIRFMTFTFLRHFSAKPKTTPEMISSLVFNEDLKHRNHPGIIKPRTPTFPEWTLKEISNILADHQISLKEIKESAEKLLNHLNGRHQPIQEAKLYEKLLKVEKCLNVNKDDDEKVSIEDIDFKKNRRAKLLLKQNVYNWQPINFDKLTCLTYMVGRIVQHYAVSHKILKEIRIRDEDFKPQTLFDFGSGLGTVTWAASEIWPNSLKEYLCIETSKPMIELSERLAKVAKPKIKNIFHREYFPASPNPTYDIVVSAYSLFELPGTESRLETILKLWQKTERYLIIVEQGTNAGFELVNEARDLVLRYTKSKYRRGDQQNAYVFSPCPHDLKCPRFGEKTPCNFNVLYHPLPFLKKPQHKSENYSYVVLKKDKRPENDEQWPRIVRATLCRGKHTICRMCVASGELREEIFTKWKHGRDVYRCARNSKWGDRLPIHYKELEDIPEGNDTGESAVE</sequence>
<dbReference type="OrthoDB" id="421327at2759"/>
<dbReference type="KEGG" id="dqu:106750343"/>
<reference evidence="9 10" key="1">
    <citation type="submission" date="2025-04" db="UniProtKB">
        <authorList>
            <consortium name="RefSeq"/>
        </authorList>
    </citation>
    <scope>IDENTIFICATION</scope>
</reference>
<comment type="function">
    <text evidence="7">Mitochondrial ribosome (mitoribosome) assembly factor. Binds at the interface of the head and body domains of the mitochondrial small ribosomal subunit (mt-SSU), occluding the mRNA channel and preventing compaction of the head domain towards the body. Probable inactive methyltransferase: retains the characteristic folding and ability to bind S-adenosyl-L-methionine, but it probably lost its methyltransferase activity.</text>
</comment>
<keyword evidence="3" id="KW-0809">Transit peptide</keyword>
<dbReference type="SUPFAM" id="SSF53335">
    <property type="entry name" value="S-adenosyl-L-methionine-dependent methyltransferases"/>
    <property type="match status" value="1"/>
</dbReference>
<dbReference type="RefSeq" id="XP_014486135.1">
    <property type="nucleotide sequence ID" value="XM_014630649.1"/>
</dbReference>
<organism evidence="8 9">
    <name type="scientific">Dinoponera quadriceps</name>
    <name type="common">South American ant</name>
    <dbReference type="NCBI Taxonomy" id="609295"/>
    <lineage>
        <taxon>Eukaryota</taxon>
        <taxon>Metazoa</taxon>
        <taxon>Ecdysozoa</taxon>
        <taxon>Arthropoda</taxon>
        <taxon>Hexapoda</taxon>
        <taxon>Insecta</taxon>
        <taxon>Pterygota</taxon>
        <taxon>Neoptera</taxon>
        <taxon>Endopterygota</taxon>
        <taxon>Hymenoptera</taxon>
        <taxon>Apocrita</taxon>
        <taxon>Aculeata</taxon>
        <taxon>Formicoidea</taxon>
        <taxon>Formicidae</taxon>
        <taxon>Ponerinae</taxon>
        <taxon>Ponerini</taxon>
        <taxon>Dinoponera</taxon>
    </lineage>
</organism>
<gene>
    <name evidence="9 10" type="primary">LOC106750343</name>
</gene>
<evidence type="ECO:0000313" key="8">
    <source>
        <dbReference type="Proteomes" id="UP000515204"/>
    </source>
</evidence>
<evidence type="ECO:0000256" key="5">
    <source>
        <dbReference type="ARBA" id="ARBA00023014"/>
    </source>
</evidence>
<keyword evidence="6" id="KW-0496">Mitochondrion</keyword>
<evidence type="ECO:0000256" key="4">
    <source>
        <dbReference type="ARBA" id="ARBA00023004"/>
    </source>
</evidence>
<dbReference type="Gene3D" id="3.40.50.150">
    <property type="entry name" value="Vaccinia Virus protein VP39"/>
    <property type="match status" value="1"/>
</dbReference>
<dbReference type="RefSeq" id="XP_014486134.1">
    <property type="nucleotide sequence ID" value="XM_014630648.1"/>
</dbReference>